<sequence length="116" mass="12956">MARGEANAPKVHYKSSNDEDFIVFLESVESYQKWLGDKSVPLTQVVSAFKIFTTHGQGHQGILDGVSNAMLENEFGTSKDEDVVFQILEKGRIQEFAMPDREGRKNDSKGGAYVTR</sequence>
<dbReference type="EMBL" id="JAGIZQ010000001">
    <property type="protein sequence ID" value="KAH6650773.1"/>
    <property type="molecule type" value="Genomic_DNA"/>
</dbReference>
<organism evidence="1 2">
    <name type="scientific">Chaetomium tenue</name>
    <dbReference type="NCBI Taxonomy" id="1854479"/>
    <lineage>
        <taxon>Eukaryota</taxon>
        <taxon>Fungi</taxon>
        <taxon>Dikarya</taxon>
        <taxon>Ascomycota</taxon>
        <taxon>Pezizomycotina</taxon>
        <taxon>Sordariomycetes</taxon>
        <taxon>Sordariomycetidae</taxon>
        <taxon>Sordariales</taxon>
        <taxon>Chaetomiaceae</taxon>
        <taxon>Chaetomium</taxon>
    </lineage>
</organism>
<gene>
    <name evidence="1" type="ORF">F5144DRAFT_543770</name>
</gene>
<protein>
    <submittedName>
        <fullName evidence="1">Ribosome maturation protein</fullName>
    </submittedName>
</protein>
<evidence type="ECO:0000313" key="1">
    <source>
        <dbReference type="EMBL" id="KAH6650773.1"/>
    </source>
</evidence>
<evidence type="ECO:0000313" key="2">
    <source>
        <dbReference type="Proteomes" id="UP000724584"/>
    </source>
</evidence>
<keyword evidence="2" id="KW-1185">Reference proteome</keyword>
<name>A0ACB7PRQ2_9PEZI</name>
<reference evidence="1 2" key="1">
    <citation type="journal article" date="2021" name="Nat. Commun.">
        <title>Genetic determinants of endophytism in the Arabidopsis root mycobiome.</title>
        <authorList>
            <person name="Mesny F."/>
            <person name="Miyauchi S."/>
            <person name="Thiergart T."/>
            <person name="Pickel B."/>
            <person name="Atanasova L."/>
            <person name="Karlsson M."/>
            <person name="Huettel B."/>
            <person name="Barry K.W."/>
            <person name="Haridas S."/>
            <person name="Chen C."/>
            <person name="Bauer D."/>
            <person name="Andreopoulos W."/>
            <person name="Pangilinan J."/>
            <person name="LaButti K."/>
            <person name="Riley R."/>
            <person name="Lipzen A."/>
            <person name="Clum A."/>
            <person name="Drula E."/>
            <person name="Henrissat B."/>
            <person name="Kohler A."/>
            <person name="Grigoriev I.V."/>
            <person name="Martin F.M."/>
            <person name="Hacquard S."/>
        </authorList>
    </citation>
    <scope>NUCLEOTIDE SEQUENCE [LARGE SCALE GENOMIC DNA]</scope>
    <source>
        <strain evidence="1 2">MPI-SDFR-AT-0079</strain>
    </source>
</reference>
<dbReference type="Proteomes" id="UP000724584">
    <property type="component" value="Unassembled WGS sequence"/>
</dbReference>
<comment type="caution">
    <text evidence="1">The sequence shown here is derived from an EMBL/GenBank/DDBJ whole genome shotgun (WGS) entry which is preliminary data.</text>
</comment>
<accession>A0ACB7PRQ2</accession>
<proteinExistence type="predicted"/>